<dbReference type="RefSeq" id="WP_099480031.1">
    <property type="nucleotide sequence ID" value="NZ_CP016809.1"/>
</dbReference>
<organism evidence="2">
    <name type="scientific">Paenibacillus ihbetae</name>
    <dbReference type="NCBI Taxonomy" id="1870820"/>
    <lineage>
        <taxon>Bacteria</taxon>
        <taxon>Bacillati</taxon>
        <taxon>Bacillota</taxon>
        <taxon>Bacilli</taxon>
        <taxon>Bacillales</taxon>
        <taxon>Paenibacillaceae</taxon>
        <taxon>Paenibacillus</taxon>
    </lineage>
</organism>
<feature type="transmembrane region" description="Helical" evidence="1">
    <location>
        <begin position="70"/>
        <end position="88"/>
    </location>
</feature>
<keyword evidence="1" id="KW-0472">Membrane</keyword>
<protein>
    <recommendedName>
        <fullName evidence="3">DUF4181 domain-containing protein</fullName>
    </recommendedName>
</protein>
<dbReference type="EMBL" id="CP016809">
    <property type="protein sequence ID" value="ANY76105.1"/>
    <property type="molecule type" value="Genomic_DNA"/>
</dbReference>
<dbReference type="AlphaFoldDB" id="A0A1B2E7Z0"/>
<evidence type="ECO:0000313" key="2">
    <source>
        <dbReference type="EMBL" id="ANY76105.1"/>
    </source>
</evidence>
<dbReference type="InterPro" id="IPR025441">
    <property type="entry name" value="DUF4181"/>
</dbReference>
<evidence type="ECO:0000256" key="1">
    <source>
        <dbReference type="SAM" id="Phobius"/>
    </source>
</evidence>
<reference evidence="2" key="1">
    <citation type="submission" date="2016-08" db="EMBL/GenBank/DDBJ databases">
        <title>Complete Genome Seqeunce of Paenibacillus sp. nov. IHBB 9852 from high altitute lake of Indian trans-Himalayas.</title>
        <authorList>
            <person name="Kiran S."/>
            <person name="Swarnkar M.K."/>
            <person name="Rana A."/>
            <person name="Tewari R."/>
            <person name="Gulati A."/>
        </authorList>
    </citation>
    <scope>NUCLEOTIDE SEQUENCE [LARGE SCALE GENOMIC DNA]</scope>
    <source>
        <strain evidence="2">IHBB 9852</strain>
    </source>
</reference>
<dbReference type="Pfam" id="PF13789">
    <property type="entry name" value="DUF4181"/>
    <property type="match status" value="1"/>
</dbReference>
<feature type="transmembrane region" description="Helical" evidence="1">
    <location>
        <begin position="6"/>
        <end position="22"/>
    </location>
</feature>
<name>A0A1B2E7Z0_9BACL</name>
<dbReference type="KEGG" id="pib:BBD41_27965"/>
<evidence type="ECO:0008006" key="3">
    <source>
        <dbReference type="Google" id="ProtNLM"/>
    </source>
</evidence>
<proteinExistence type="predicted"/>
<keyword evidence="1" id="KW-1133">Transmembrane helix</keyword>
<feature type="transmembrane region" description="Helical" evidence="1">
    <location>
        <begin position="100"/>
        <end position="119"/>
    </location>
</feature>
<gene>
    <name evidence="2" type="ORF">BBD41_27965</name>
</gene>
<sequence length="120" mass="14122">MFQISIILYAIVVVIGYLWMRKKMKVTYNSNGPLYKHINRFHLMGELIIVAVSLIALFYTRLVLEWRWEAYQDLILVLAFLHAFRSVVERRFNKESKQHLLSAYTSVSSLLLFLGVELLV</sequence>
<feature type="transmembrane region" description="Helical" evidence="1">
    <location>
        <begin position="43"/>
        <end position="64"/>
    </location>
</feature>
<accession>A0A1B2E7Z0</accession>
<keyword evidence="1" id="KW-0812">Transmembrane</keyword>